<comment type="caution">
    <text evidence="7">The sequence shown here is derived from an EMBL/GenBank/DDBJ whole genome shotgun (WGS) entry which is preliminary data.</text>
</comment>
<evidence type="ECO:0000256" key="1">
    <source>
        <dbReference type="ARBA" id="ARBA00011073"/>
    </source>
</evidence>
<dbReference type="CDD" id="cd00306">
    <property type="entry name" value="Peptidases_S8_S53"/>
    <property type="match status" value="1"/>
</dbReference>
<evidence type="ECO:0000313" key="7">
    <source>
        <dbReference type="EMBL" id="EAU40911.1"/>
    </source>
</evidence>
<dbReference type="PANTHER" id="PTHR43806">
    <property type="entry name" value="PEPTIDASE S8"/>
    <property type="match status" value="1"/>
</dbReference>
<dbReference type="STRING" id="217511.GCA_001463845_01986"/>
<dbReference type="InterPro" id="IPR050131">
    <property type="entry name" value="Peptidase_S8_subtilisin-like"/>
</dbReference>
<organism evidence="7 8">
    <name type="scientific">Fulvimarina pelagi HTCC2506</name>
    <dbReference type="NCBI Taxonomy" id="314231"/>
    <lineage>
        <taxon>Bacteria</taxon>
        <taxon>Pseudomonadati</taxon>
        <taxon>Pseudomonadota</taxon>
        <taxon>Alphaproteobacteria</taxon>
        <taxon>Hyphomicrobiales</taxon>
        <taxon>Aurantimonadaceae</taxon>
        <taxon>Fulvimarina</taxon>
    </lineage>
</organism>
<dbReference type="AlphaFoldDB" id="Q0G0S8"/>
<evidence type="ECO:0000313" key="8">
    <source>
        <dbReference type="Proteomes" id="UP000004310"/>
    </source>
</evidence>
<dbReference type="EMBL" id="AATP01000005">
    <property type="protein sequence ID" value="EAU40911.1"/>
    <property type="molecule type" value="Genomic_DNA"/>
</dbReference>
<accession>Q0G0S8</accession>
<dbReference type="PANTHER" id="PTHR43806:SF11">
    <property type="entry name" value="CEREVISIN-RELATED"/>
    <property type="match status" value="1"/>
</dbReference>
<reference evidence="7 8" key="1">
    <citation type="journal article" date="2010" name="J. Bacteriol.">
        <title>Genome sequence of Fulvimarina pelagi HTCC2506T, a Mn(II)-oxidizing alphaproteobacterium possessing an aerobic anoxygenic photosynthetic gene cluster and Xanthorhodopsin.</title>
        <authorList>
            <person name="Kang I."/>
            <person name="Oh H.M."/>
            <person name="Lim S.I."/>
            <person name="Ferriera S."/>
            <person name="Giovannoni S.J."/>
            <person name="Cho J.C."/>
        </authorList>
    </citation>
    <scope>NUCLEOTIDE SEQUENCE [LARGE SCALE GENOMIC DNA]</scope>
    <source>
        <strain evidence="7 8">HTCC2506</strain>
    </source>
</reference>
<protein>
    <submittedName>
        <fullName evidence="7">Subtilisin-like serine protease</fullName>
    </submittedName>
</protein>
<evidence type="ECO:0000256" key="5">
    <source>
        <dbReference type="PROSITE-ProRule" id="PRU01240"/>
    </source>
</evidence>
<proteinExistence type="inferred from homology"/>
<dbReference type="PRINTS" id="PR00723">
    <property type="entry name" value="SUBTILISIN"/>
</dbReference>
<dbReference type="Proteomes" id="UP000004310">
    <property type="component" value="Unassembled WGS sequence"/>
</dbReference>
<evidence type="ECO:0000256" key="4">
    <source>
        <dbReference type="ARBA" id="ARBA00022825"/>
    </source>
</evidence>
<keyword evidence="8" id="KW-1185">Reference proteome</keyword>
<keyword evidence="2 5" id="KW-0645">Protease</keyword>
<dbReference type="GO" id="GO:0004252">
    <property type="term" value="F:serine-type endopeptidase activity"/>
    <property type="evidence" value="ECO:0007669"/>
    <property type="project" value="UniProtKB-UniRule"/>
</dbReference>
<gene>
    <name evidence="7" type="ORF">FP2506_18524</name>
</gene>
<dbReference type="Gene3D" id="3.40.50.200">
    <property type="entry name" value="Peptidase S8/S53 domain"/>
    <property type="match status" value="1"/>
</dbReference>
<feature type="active site" description="Charge relay system" evidence="5">
    <location>
        <position position="351"/>
    </location>
</feature>
<dbReference type="InterPro" id="IPR000209">
    <property type="entry name" value="Peptidase_S8/S53_dom"/>
</dbReference>
<evidence type="ECO:0000256" key="2">
    <source>
        <dbReference type="ARBA" id="ARBA00022670"/>
    </source>
</evidence>
<dbReference type="InterPro" id="IPR036852">
    <property type="entry name" value="Peptidase_S8/S53_dom_sf"/>
</dbReference>
<dbReference type="PROSITE" id="PS00138">
    <property type="entry name" value="SUBTILASE_SER"/>
    <property type="match status" value="1"/>
</dbReference>
<feature type="active site" description="Charge relay system" evidence="5">
    <location>
        <position position="164"/>
    </location>
</feature>
<feature type="domain" description="Peptidase S8/S53" evidence="6">
    <location>
        <begin position="122"/>
        <end position="390"/>
    </location>
</feature>
<dbReference type="GO" id="GO:0006508">
    <property type="term" value="P:proteolysis"/>
    <property type="evidence" value="ECO:0007669"/>
    <property type="project" value="UniProtKB-KW"/>
</dbReference>
<evidence type="ECO:0000256" key="3">
    <source>
        <dbReference type="ARBA" id="ARBA00022801"/>
    </source>
</evidence>
<dbReference type="InterPro" id="IPR023828">
    <property type="entry name" value="Peptidase_S8_Ser-AS"/>
</dbReference>
<sequence>MSKRYKVRFPSKETMAASRAVESPNTSVVVENEKRAYLAIEVPNVQTTADFDEDGSLAMDAAPELERIAREYGAEIVEDYQYELESRSDAFTFEGSDEPAAASLADVTQLIHANEAWADTTGKDVTIAIVDTGIDGTQPEFPASKRAGHWEPYGDTPWTDWDGHGTMCATISAAVDAEPGSRYRGVAPDARIIACKTRFYDSELAAIYDYLAAVAAEMEGPIVASNSFGRKTGHPPTPPVQSDFLDALDDAIAAGIFIFFSAGNNHQLAGGHQSDCNPNSIWLHKSREDVFPVATCDLQKSMWFYSSRGPGQFAGQTGMSDKPDATAPTPANGKILYGGGEKVLPDGWGTSGACPQVAGLAALLLSLDPELSRDALFDAIRDNATDLGLARECQGAGMIDCKASVDYIRKVLTS</sequence>
<evidence type="ECO:0000259" key="6">
    <source>
        <dbReference type="Pfam" id="PF00082"/>
    </source>
</evidence>
<dbReference type="HOGENOM" id="CLU_663511_0_0_5"/>
<dbReference type="PROSITE" id="PS51892">
    <property type="entry name" value="SUBTILASE"/>
    <property type="match status" value="1"/>
</dbReference>
<keyword evidence="4 5" id="KW-0720">Serine protease</keyword>
<dbReference type="Pfam" id="PF00082">
    <property type="entry name" value="Peptidase_S8"/>
    <property type="match status" value="1"/>
</dbReference>
<dbReference type="SUPFAM" id="SSF52743">
    <property type="entry name" value="Subtilisin-like"/>
    <property type="match status" value="1"/>
</dbReference>
<feature type="active site" description="Charge relay system" evidence="5">
    <location>
        <position position="131"/>
    </location>
</feature>
<name>Q0G0S8_9HYPH</name>
<comment type="similarity">
    <text evidence="1 5">Belongs to the peptidase S8 family.</text>
</comment>
<keyword evidence="3 5" id="KW-0378">Hydrolase</keyword>
<dbReference type="eggNOG" id="COG1404">
    <property type="taxonomic scope" value="Bacteria"/>
</dbReference>
<dbReference type="InterPro" id="IPR015500">
    <property type="entry name" value="Peptidase_S8_subtilisin-rel"/>
</dbReference>